<protein>
    <recommendedName>
        <fullName evidence="4">PEP-CTERM protein-sorting domain-containing protein</fullName>
    </recommendedName>
</protein>
<dbReference type="AlphaFoldDB" id="A0A973A938"/>
<name>A0A973A938_9GAMM</name>
<feature type="signal peptide" evidence="1">
    <location>
        <begin position="1"/>
        <end position="24"/>
    </location>
</feature>
<sequence length="217" mass="22255">MKKTTFTALFIGFLSIGSIGSASATPFSISMVADNDFAIFSGTSTGINNLMYQNNVDWESQIPALSTLSFNLAAGDDTFYVLGMGGGGPEENISGLVNGVNMTDPSVTVSMSSDLSSSLTGYLLGGVAAGTYNVILSEVQAAFLGLTWGSPVLNTTQTVIDKAGFGQGFIFATSTAHLFSFEAGDVGVTVPGPSTLAVMVIGLAGLAFGTRRKKLSA</sequence>
<reference evidence="2" key="1">
    <citation type="submission" date="2020-05" db="EMBL/GenBank/DDBJ databases">
        <title>Sulfur intermediates as new biogeochemical hubs in an aquatic model microbial ecosystem.</title>
        <authorList>
            <person name="Vigneron A."/>
        </authorList>
    </citation>
    <scope>NUCLEOTIDE SEQUENCE</scope>
    <source>
        <strain evidence="2">Bin.250</strain>
    </source>
</reference>
<dbReference type="Proteomes" id="UP000754644">
    <property type="component" value="Unassembled WGS sequence"/>
</dbReference>
<organism evidence="2 3">
    <name type="scientific">SAR86 cluster bacterium</name>
    <dbReference type="NCBI Taxonomy" id="2030880"/>
    <lineage>
        <taxon>Bacteria</taxon>
        <taxon>Pseudomonadati</taxon>
        <taxon>Pseudomonadota</taxon>
        <taxon>Gammaproteobacteria</taxon>
        <taxon>SAR86 cluster</taxon>
    </lineage>
</organism>
<accession>A0A973A938</accession>
<proteinExistence type="predicted"/>
<evidence type="ECO:0000313" key="3">
    <source>
        <dbReference type="Proteomes" id="UP000754644"/>
    </source>
</evidence>
<comment type="caution">
    <text evidence="2">The sequence shown here is derived from an EMBL/GenBank/DDBJ whole genome shotgun (WGS) entry which is preliminary data.</text>
</comment>
<feature type="chain" id="PRO_5038043332" description="PEP-CTERM protein-sorting domain-containing protein" evidence="1">
    <location>
        <begin position="25"/>
        <end position="217"/>
    </location>
</feature>
<dbReference type="EMBL" id="JABMOJ010000517">
    <property type="protein sequence ID" value="NQV66419.1"/>
    <property type="molecule type" value="Genomic_DNA"/>
</dbReference>
<evidence type="ECO:0008006" key="4">
    <source>
        <dbReference type="Google" id="ProtNLM"/>
    </source>
</evidence>
<evidence type="ECO:0000256" key="1">
    <source>
        <dbReference type="SAM" id="SignalP"/>
    </source>
</evidence>
<evidence type="ECO:0000313" key="2">
    <source>
        <dbReference type="EMBL" id="NQV66419.1"/>
    </source>
</evidence>
<keyword evidence="1" id="KW-0732">Signal</keyword>
<gene>
    <name evidence="2" type="ORF">HQ497_13745</name>
</gene>